<dbReference type="InterPro" id="IPR036719">
    <property type="entry name" value="Neuro-gated_channel_TM_sf"/>
</dbReference>
<evidence type="ECO:0000259" key="7">
    <source>
        <dbReference type="Pfam" id="PF02931"/>
    </source>
</evidence>
<dbReference type="InterPro" id="IPR006202">
    <property type="entry name" value="Neur_chan_lig-bd"/>
</dbReference>
<dbReference type="PANTHER" id="PTHR18945">
    <property type="entry name" value="NEUROTRANSMITTER GATED ION CHANNEL"/>
    <property type="match status" value="1"/>
</dbReference>
<dbReference type="Gene3D" id="2.70.170.10">
    <property type="entry name" value="Neurotransmitter-gated ion-channel ligand-binding domain"/>
    <property type="match status" value="1"/>
</dbReference>
<dbReference type="GO" id="GO:0005230">
    <property type="term" value="F:extracellular ligand-gated monoatomic ion channel activity"/>
    <property type="evidence" value="ECO:0007669"/>
    <property type="project" value="InterPro"/>
</dbReference>
<feature type="transmembrane region" description="Helical" evidence="6">
    <location>
        <begin position="380"/>
        <end position="405"/>
    </location>
</feature>
<evidence type="ECO:0000256" key="2">
    <source>
        <dbReference type="ARBA" id="ARBA00022692"/>
    </source>
</evidence>
<feature type="transmembrane region" description="Helical" evidence="6">
    <location>
        <begin position="252"/>
        <end position="271"/>
    </location>
</feature>
<sequence length="406" mass="46244">MKAGVLLAVTAAALDEELRLRRTLLRSYHQGIRPRASIINISVNLRFFTLLYMEQQEENMMWTDNSLVWNPAQYEGLDNIHVYEKHLWTPDVTVYNSVSLQPVIDDDRRLTTVTSDGTVQISNPTTYTVRCKLNIAKFPSDRQQCKVKLSSWVYTEDELDLSPPLAEFNLTGVEYQGNSEWEVTSLSVGTVLTEDTDGKKFQELHYTVELSRHSTYYVYVLFLPTFITTALCLVGLFTPFNNVGDRVERTTLGLTTLLSLAVILNIIGSGIPKSSVLPQLATYVLAEILLCCLGVLVTVILLVAHQRIRTRKLFLPLLPTNRNWSKSEPNSLGIRTLNSGGTLTKTRKEVDEVEELLRSITDELKRMKTREEFHLHWIKIFDVVDVILLILFQIANIVLSICYLFI</sequence>
<feature type="coiled-coil region" evidence="5">
    <location>
        <begin position="343"/>
        <end position="370"/>
    </location>
</feature>
<reference evidence="9 10" key="2">
    <citation type="submission" date="2018-11" db="EMBL/GenBank/DDBJ databases">
        <authorList>
            <consortium name="Pathogen Informatics"/>
        </authorList>
    </citation>
    <scope>NUCLEOTIDE SEQUENCE [LARGE SCALE GENOMIC DNA]</scope>
</reference>
<accession>A0A0N4YGI9</accession>
<evidence type="ECO:0000256" key="1">
    <source>
        <dbReference type="ARBA" id="ARBA00004141"/>
    </source>
</evidence>
<dbReference type="STRING" id="27835.A0A0N4YGI9"/>
<dbReference type="AlphaFoldDB" id="A0A0N4YGI9"/>
<dbReference type="InterPro" id="IPR038050">
    <property type="entry name" value="Neuro_actylchol_rec"/>
</dbReference>
<dbReference type="InterPro" id="IPR006201">
    <property type="entry name" value="Neur_channel"/>
</dbReference>
<protein>
    <submittedName>
        <fullName evidence="11">Neur_chan_LBD domain-containing protein</fullName>
    </submittedName>
</protein>
<dbReference type="Proteomes" id="UP000271162">
    <property type="component" value="Unassembled WGS sequence"/>
</dbReference>
<dbReference type="SUPFAM" id="SSF63712">
    <property type="entry name" value="Nicotinic receptor ligand binding domain-like"/>
    <property type="match status" value="1"/>
</dbReference>
<evidence type="ECO:0000313" key="10">
    <source>
        <dbReference type="Proteomes" id="UP000271162"/>
    </source>
</evidence>
<dbReference type="Gene3D" id="1.20.58.390">
    <property type="entry name" value="Neurotransmitter-gated ion-channel transmembrane domain"/>
    <property type="match status" value="1"/>
</dbReference>
<dbReference type="PROSITE" id="PS00236">
    <property type="entry name" value="NEUROTR_ION_CHANNEL"/>
    <property type="match status" value="1"/>
</dbReference>
<dbReference type="Pfam" id="PF02931">
    <property type="entry name" value="Neur_chan_LBD"/>
    <property type="match status" value="1"/>
</dbReference>
<comment type="subcellular location">
    <subcellularLocation>
        <location evidence="1">Membrane</location>
        <topology evidence="1">Multi-pass membrane protein</topology>
    </subcellularLocation>
</comment>
<evidence type="ECO:0000256" key="3">
    <source>
        <dbReference type="ARBA" id="ARBA00022989"/>
    </source>
</evidence>
<evidence type="ECO:0000256" key="6">
    <source>
        <dbReference type="SAM" id="Phobius"/>
    </source>
</evidence>
<organism evidence="11">
    <name type="scientific">Nippostrongylus brasiliensis</name>
    <name type="common">Rat hookworm</name>
    <dbReference type="NCBI Taxonomy" id="27835"/>
    <lineage>
        <taxon>Eukaryota</taxon>
        <taxon>Metazoa</taxon>
        <taxon>Ecdysozoa</taxon>
        <taxon>Nematoda</taxon>
        <taxon>Chromadorea</taxon>
        <taxon>Rhabditida</taxon>
        <taxon>Rhabditina</taxon>
        <taxon>Rhabditomorpha</taxon>
        <taxon>Strongyloidea</taxon>
        <taxon>Heligmosomidae</taxon>
        <taxon>Nippostrongylus</taxon>
    </lineage>
</organism>
<feature type="transmembrane region" description="Helical" evidence="6">
    <location>
        <begin position="216"/>
        <end position="240"/>
    </location>
</feature>
<proteinExistence type="predicted"/>
<evidence type="ECO:0000256" key="5">
    <source>
        <dbReference type="SAM" id="Coils"/>
    </source>
</evidence>
<keyword evidence="3 6" id="KW-1133">Transmembrane helix</keyword>
<evidence type="ECO:0000259" key="8">
    <source>
        <dbReference type="Pfam" id="PF02932"/>
    </source>
</evidence>
<keyword evidence="5" id="KW-0175">Coiled coil</keyword>
<dbReference type="InterPro" id="IPR036734">
    <property type="entry name" value="Neur_chan_lig-bd_sf"/>
</dbReference>
<name>A0A0N4YGI9_NIPBR</name>
<dbReference type="EMBL" id="UYSL01021952">
    <property type="protein sequence ID" value="VDL79522.1"/>
    <property type="molecule type" value="Genomic_DNA"/>
</dbReference>
<dbReference type="OMA" id="HSTYYVY"/>
<reference evidence="11" key="1">
    <citation type="submission" date="2017-02" db="UniProtKB">
        <authorList>
            <consortium name="WormBaseParasite"/>
        </authorList>
    </citation>
    <scope>IDENTIFICATION</scope>
</reference>
<evidence type="ECO:0000313" key="11">
    <source>
        <dbReference type="WBParaSite" id="NBR_0001592701-mRNA-1"/>
    </source>
</evidence>
<keyword evidence="4 6" id="KW-0472">Membrane</keyword>
<keyword evidence="10" id="KW-1185">Reference proteome</keyword>
<dbReference type="SUPFAM" id="SSF90112">
    <property type="entry name" value="Neurotransmitter-gated ion-channel transmembrane pore"/>
    <property type="match status" value="1"/>
</dbReference>
<evidence type="ECO:0000313" key="9">
    <source>
        <dbReference type="EMBL" id="VDL79522.1"/>
    </source>
</evidence>
<gene>
    <name evidence="9" type="ORF">NBR_LOCUS15928</name>
</gene>
<dbReference type="FunFam" id="2.70.170.10:FF:000028">
    <property type="entry name" value="AcetylCholine Receptor"/>
    <property type="match status" value="1"/>
</dbReference>
<dbReference type="InterPro" id="IPR006029">
    <property type="entry name" value="Neurotrans-gated_channel_TM"/>
</dbReference>
<keyword evidence="2 6" id="KW-0812">Transmembrane</keyword>
<dbReference type="CDD" id="cd18989">
    <property type="entry name" value="LGIC_ECD_cation"/>
    <property type="match status" value="1"/>
</dbReference>
<dbReference type="GO" id="GO:0016020">
    <property type="term" value="C:membrane"/>
    <property type="evidence" value="ECO:0007669"/>
    <property type="project" value="UniProtKB-SubCell"/>
</dbReference>
<evidence type="ECO:0000256" key="4">
    <source>
        <dbReference type="ARBA" id="ARBA00023136"/>
    </source>
</evidence>
<dbReference type="GO" id="GO:0004888">
    <property type="term" value="F:transmembrane signaling receptor activity"/>
    <property type="evidence" value="ECO:0007669"/>
    <property type="project" value="InterPro"/>
</dbReference>
<dbReference type="InterPro" id="IPR018000">
    <property type="entry name" value="Neurotransmitter_ion_chnl_CS"/>
</dbReference>
<dbReference type="Pfam" id="PF02932">
    <property type="entry name" value="Neur_chan_memb"/>
    <property type="match status" value="1"/>
</dbReference>
<feature type="domain" description="Neurotransmitter-gated ion-channel ligand-binding" evidence="7">
    <location>
        <begin position="19"/>
        <end position="213"/>
    </location>
</feature>
<feature type="domain" description="Neurotransmitter-gated ion-channel transmembrane" evidence="8">
    <location>
        <begin position="222"/>
        <end position="310"/>
    </location>
</feature>
<feature type="transmembrane region" description="Helical" evidence="6">
    <location>
        <begin position="283"/>
        <end position="304"/>
    </location>
</feature>
<dbReference type="WBParaSite" id="NBR_0001592701-mRNA-1">
    <property type="protein sequence ID" value="NBR_0001592701-mRNA-1"/>
    <property type="gene ID" value="NBR_0001592701"/>
</dbReference>